<name>A0A1B2EX79_9HYPH</name>
<evidence type="ECO:0000256" key="1">
    <source>
        <dbReference type="ARBA" id="ARBA00008520"/>
    </source>
</evidence>
<feature type="chain" id="PRO_5008536277" evidence="5">
    <location>
        <begin position="31"/>
        <end position="494"/>
    </location>
</feature>
<dbReference type="RefSeq" id="WP_099515463.1">
    <property type="nucleotide sequence ID" value="NZ_CP016619.1"/>
</dbReference>
<accession>A0A1B2EX79</accession>
<feature type="signal peptide" evidence="5">
    <location>
        <begin position="1"/>
        <end position="30"/>
    </location>
</feature>
<evidence type="ECO:0000256" key="5">
    <source>
        <dbReference type="SAM" id="SignalP"/>
    </source>
</evidence>
<dbReference type="GO" id="GO:0015768">
    <property type="term" value="P:maltose transport"/>
    <property type="evidence" value="ECO:0007669"/>
    <property type="project" value="TreeGrafter"/>
</dbReference>
<dbReference type="OrthoDB" id="9805950at2"/>
<evidence type="ECO:0000313" key="6">
    <source>
        <dbReference type="EMBL" id="ANY84595.1"/>
    </source>
</evidence>
<reference evidence="6" key="1">
    <citation type="submission" date="2016-07" db="EMBL/GenBank/DDBJ databases">
        <title>Microvirga ossetica sp. nov. a new species of rhizobia isolated from root nodules of the legume species Vicia alpestris Steven originated from North Ossetia region in the Caucasus.</title>
        <authorList>
            <person name="Safronova V.I."/>
            <person name="Kuznetsova I.G."/>
            <person name="Sazanova A.L."/>
            <person name="Belimov A."/>
            <person name="Andronov E."/>
            <person name="Osledkin Y.S."/>
            <person name="Onishchuk O.P."/>
            <person name="Kurchak O.N."/>
            <person name="Shaposhnikov A.I."/>
            <person name="Willems A."/>
            <person name="Tikhonovich I.A."/>
        </authorList>
    </citation>
    <scope>NUCLEOTIDE SEQUENCE [LARGE SCALE GENOMIC DNA]</scope>
    <source>
        <strain evidence="6">V5/3M</strain>
        <plasmid evidence="6">unnamed2</plasmid>
    </source>
</reference>
<dbReference type="Pfam" id="PF01547">
    <property type="entry name" value="SBP_bac_1"/>
    <property type="match status" value="1"/>
</dbReference>
<dbReference type="PANTHER" id="PTHR30061">
    <property type="entry name" value="MALTOSE-BINDING PERIPLASMIC PROTEIN"/>
    <property type="match status" value="1"/>
</dbReference>
<evidence type="ECO:0000256" key="2">
    <source>
        <dbReference type="ARBA" id="ARBA00022448"/>
    </source>
</evidence>
<evidence type="ECO:0000256" key="3">
    <source>
        <dbReference type="ARBA" id="ARBA00022729"/>
    </source>
</evidence>
<dbReference type="GO" id="GO:0042956">
    <property type="term" value="P:maltodextrin transmembrane transport"/>
    <property type="evidence" value="ECO:0007669"/>
    <property type="project" value="TreeGrafter"/>
</dbReference>
<dbReference type="SUPFAM" id="SSF53850">
    <property type="entry name" value="Periplasmic binding protein-like II"/>
    <property type="match status" value="1"/>
</dbReference>
<geneLocation type="plasmid" evidence="6">
    <name>unnamed2</name>
</geneLocation>
<comment type="similarity">
    <text evidence="1">Belongs to the bacterial solute-binding protein 1 family.</text>
</comment>
<organism evidence="6">
    <name type="scientific">Microvirga ossetica</name>
    <dbReference type="NCBI Taxonomy" id="1882682"/>
    <lineage>
        <taxon>Bacteria</taxon>
        <taxon>Pseudomonadati</taxon>
        <taxon>Pseudomonadota</taxon>
        <taxon>Alphaproteobacteria</taxon>
        <taxon>Hyphomicrobiales</taxon>
        <taxon>Methylobacteriaceae</taxon>
        <taxon>Microvirga</taxon>
    </lineage>
</organism>
<dbReference type="KEGG" id="moc:BB934_41155"/>
<dbReference type="GO" id="GO:1901982">
    <property type="term" value="F:maltose binding"/>
    <property type="evidence" value="ECO:0007669"/>
    <property type="project" value="TreeGrafter"/>
</dbReference>
<dbReference type="PANTHER" id="PTHR30061:SF50">
    <property type="entry name" value="MALTOSE_MALTODEXTRIN-BINDING PERIPLASMIC PROTEIN"/>
    <property type="match status" value="1"/>
</dbReference>
<proteinExistence type="inferred from homology"/>
<keyword evidence="3 5" id="KW-0732">Signal</keyword>
<dbReference type="EMBL" id="CP016619">
    <property type="protein sequence ID" value="ANY84595.1"/>
    <property type="molecule type" value="Genomic_DNA"/>
</dbReference>
<dbReference type="Gene3D" id="3.40.190.10">
    <property type="entry name" value="Periplasmic binding protein-like II"/>
    <property type="match status" value="2"/>
</dbReference>
<gene>
    <name evidence="6" type="ORF">BB934_41155</name>
</gene>
<dbReference type="InterPro" id="IPR006059">
    <property type="entry name" value="SBP"/>
</dbReference>
<dbReference type="CDD" id="cd13585">
    <property type="entry name" value="PBP2_TMBP_like"/>
    <property type="match status" value="1"/>
</dbReference>
<sequence length="494" mass="54550">MSTFDFGRAIRGGVSAAVLTSFLMSSPVLAAPPVDLSKWSPEYVREIAGTKEFDTAAECGKVTPLDYKGRLTFWYQGVFEGDPDLLRQYYKDFFAAFRKTYPNIQLEEQAHTYNDLLDKFRTALLGNAGPMVVRLQILGGVEFAAKGYLQELKPEDVGYATEDFWPGAMKSNMWKGKTYGVPTNNETMAFIWNADVFKRAGLDPEKPPATWDDVVKYSKQIHDKLGIAGYGLVARKNAGNTPYRFLPQLWGFGGGVFDEATPSPAYSQIQLNSPASKRALQASYDMYVRDKSVPVSALTNQQADNQPLFLAGQLGMMISHPSDYDVMHDLKKKASGSDQQKAQAVIDNMRYGLIPTGPDGKRAVVFGGSNIHILKPEYVDGGKVDQPAAKALICFWTSPEWSLKMAYAGSNPGNLNGFKTKWMKERLEKIKFLDVTTSMLPYGIPFPTIPETPEIMNIVVPDMLQNALTGAMTVDQASEDAAKKVKDIMSGGKL</sequence>
<keyword evidence="2" id="KW-0813">Transport</keyword>
<dbReference type="GO" id="GO:0055052">
    <property type="term" value="C:ATP-binding cassette (ABC) transporter complex, substrate-binding subunit-containing"/>
    <property type="evidence" value="ECO:0007669"/>
    <property type="project" value="TreeGrafter"/>
</dbReference>
<keyword evidence="6" id="KW-0614">Plasmid</keyword>
<keyword evidence="4" id="KW-0574">Periplasm</keyword>
<evidence type="ECO:0000256" key="4">
    <source>
        <dbReference type="ARBA" id="ARBA00022764"/>
    </source>
</evidence>
<dbReference type="AlphaFoldDB" id="A0A1B2EX79"/>
<protein>
    <submittedName>
        <fullName evidence="6">ABC transporter substrate-binding protein</fullName>
    </submittedName>
</protein>